<dbReference type="Pfam" id="PF13561">
    <property type="entry name" value="adh_short_C2"/>
    <property type="match status" value="1"/>
</dbReference>
<comment type="similarity">
    <text evidence="1">Belongs to the short-chain dehydrogenases/reductases (SDR) family.</text>
</comment>
<accession>A0A4R8Q3R1</accession>
<dbReference type="EMBL" id="QAPG01000070">
    <property type="protein sequence ID" value="TDZ33021.1"/>
    <property type="molecule type" value="Genomic_DNA"/>
</dbReference>
<dbReference type="PRINTS" id="PR00081">
    <property type="entry name" value="GDHRDH"/>
</dbReference>
<evidence type="ECO:0000256" key="2">
    <source>
        <dbReference type="ARBA" id="ARBA00022857"/>
    </source>
</evidence>
<dbReference type="Proteomes" id="UP000295083">
    <property type="component" value="Unassembled WGS sequence"/>
</dbReference>
<reference evidence="4 5" key="1">
    <citation type="submission" date="2018-11" db="EMBL/GenBank/DDBJ databases">
        <title>Genome sequence and assembly of Colletotrichum spinosum.</title>
        <authorList>
            <person name="Gan P."/>
            <person name="Shirasu K."/>
        </authorList>
    </citation>
    <scope>NUCLEOTIDE SEQUENCE [LARGE SCALE GENOMIC DNA]</scope>
    <source>
        <strain evidence="4 5">CBS 515.97</strain>
    </source>
</reference>
<sequence>MSLQGKVILITGGSKGIGRAIALAAAAEGANIVVNYSSDSAAAEEVVKQIGDDRAIAVRADNSKLSELQSLVDATVTKFGRIDILIPNAAQLIMRTVENTTEEDFDMMFNTNVKGPYFLVQKALPHIPEGGRVILLSTTVLASTNLPPTYLLYASTKGSIEQMVKYMSKDLAVKKINVNAIAPGPTGTDLFYKGKSEEMVKQIASNSPHNRVGTPEEIATVAIFLASEASSWVAGQVIRVNGGVA</sequence>
<dbReference type="SUPFAM" id="SSF51735">
    <property type="entry name" value="NAD(P)-binding Rossmann-fold domains"/>
    <property type="match status" value="1"/>
</dbReference>
<dbReference type="GO" id="GO:0016614">
    <property type="term" value="F:oxidoreductase activity, acting on CH-OH group of donors"/>
    <property type="evidence" value="ECO:0007669"/>
    <property type="project" value="UniProtKB-ARBA"/>
</dbReference>
<dbReference type="InterPro" id="IPR002347">
    <property type="entry name" value="SDR_fam"/>
</dbReference>
<organism evidence="4 5">
    <name type="scientific">Colletotrichum spinosum</name>
    <dbReference type="NCBI Taxonomy" id="1347390"/>
    <lineage>
        <taxon>Eukaryota</taxon>
        <taxon>Fungi</taxon>
        <taxon>Dikarya</taxon>
        <taxon>Ascomycota</taxon>
        <taxon>Pezizomycotina</taxon>
        <taxon>Sordariomycetes</taxon>
        <taxon>Hypocreomycetidae</taxon>
        <taxon>Glomerellales</taxon>
        <taxon>Glomerellaceae</taxon>
        <taxon>Colletotrichum</taxon>
        <taxon>Colletotrichum orbiculare species complex</taxon>
    </lineage>
</organism>
<dbReference type="Gene3D" id="3.40.50.720">
    <property type="entry name" value="NAD(P)-binding Rossmann-like Domain"/>
    <property type="match status" value="1"/>
</dbReference>
<dbReference type="AlphaFoldDB" id="A0A4R8Q3R1"/>
<name>A0A4R8Q3R1_9PEZI</name>
<dbReference type="FunFam" id="3.40.50.720:FF:000084">
    <property type="entry name" value="Short-chain dehydrogenase reductase"/>
    <property type="match status" value="1"/>
</dbReference>
<keyword evidence="2" id="KW-0521">NADP</keyword>
<dbReference type="PANTHER" id="PTHR48107">
    <property type="entry name" value="NADPH-DEPENDENT ALDEHYDE REDUCTASE-LIKE PROTEIN, CHLOROPLASTIC-RELATED"/>
    <property type="match status" value="1"/>
</dbReference>
<evidence type="ECO:0000313" key="5">
    <source>
        <dbReference type="Proteomes" id="UP000295083"/>
    </source>
</evidence>
<evidence type="ECO:0000256" key="3">
    <source>
        <dbReference type="ARBA" id="ARBA00023002"/>
    </source>
</evidence>
<comment type="caution">
    <text evidence="4">The sequence shown here is derived from an EMBL/GenBank/DDBJ whole genome shotgun (WGS) entry which is preliminary data.</text>
</comment>
<keyword evidence="5" id="KW-1185">Reference proteome</keyword>
<keyword evidence="3" id="KW-0560">Oxidoreductase</keyword>
<dbReference type="InterPro" id="IPR036291">
    <property type="entry name" value="NAD(P)-bd_dom_sf"/>
</dbReference>
<evidence type="ECO:0000256" key="1">
    <source>
        <dbReference type="ARBA" id="ARBA00006484"/>
    </source>
</evidence>
<proteinExistence type="inferred from homology"/>
<gene>
    <name evidence="4" type="primary">stcU-0</name>
    <name evidence="4" type="ORF">C8035_v006011</name>
</gene>
<dbReference type="PANTHER" id="PTHR48107:SF7">
    <property type="entry name" value="RE15974P"/>
    <property type="match status" value="1"/>
</dbReference>
<evidence type="ECO:0000313" key="4">
    <source>
        <dbReference type="EMBL" id="TDZ33021.1"/>
    </source>
</evidence>
<protein>
    <submittedName>
        <fullName evidence="4">Versicolorin reductase</fullName>
    </submittedName>
</protein>